<proteinExistence type="predicted"/>
<dbReference type="EMBL" id="SOFE01000022">
    <property type="protein sequence ID" value="TFB83454.1"/>
    <property type="molecule type" value="Genomic_DNA"/>
</dbReference>
<sequence>MKVIVSRSGGMAGIRLTWEVRVEEQPDPATWADFLDSLPWDDVTDSVATADRFAYRIRCAPHEVVLAEPEVNGPWRDLVNRVKAANGM</sequence>
<reference evidence="2 4" key="2">
    <citation type="submission" date="2019-03" db="EMBL/GenBank/DDBJ databases">
        <title>Genomics of glacier-inhabiting Cryobacterium strains.</title>
        <authorList>
            <person name="Liu Q."/>
            <person name="Xin Y.-H."/>
        </authorList>
    </citation>
    <scope>NUCLEOTIDE SEQUENCE [LARGE SCALE GENOMIC DNA]</scope>
    <source>
        <strain evidence="2 4">Hh34</strain>
    </source>
</reference>
<dbReference type="STRING" id="995038.SAMN05216274_108104"/>
<dbReference type="InterPro" id="IPR049457">
    <property type="entry name" value="Emfourin"/>
</dbReference>
<dbReference type="Proteomes" id="UP000297963">
    <property type="component" value="Unassembled WGS sequence"/>
</dbReference>
<evidence type="ECO:0000313" key="2">
    <source>
        <dbReference type="EMBL" id="TFB83454.1"/>
    </source>
</evidence>
<evidence type="ECO:0008006" key="5">
    <source>
        <dbReference type="Google" id="ProtNLM"/>
    </source>
</evidence>
<dbReference type="RefSeq" id="WP_134467618.1">
    <property type="nucleotide sequence ID" value="NZ_BKAC01000007.1"/>
</dbReference>
<evidence type="ECO:0000313" key="3">
    <source>
        <dbReference type="Proteomes" id="UP000199681"/>
    </source>
</evidence>
<gene>
    <name evidence="2" type="ORF">E3O11_11545</name>
    <name evidence="1" type="ORF">SAMN05216274_108104</name>
</gene>
<dbReference type="Proteomes" id="UP000199681">
    <property type="component" value="Unassembled WGS sequence"/>
</dbReference>
<reference evidence="1 3" key="1">
    <citation type="submission" date="2016-10" db="EMBL/GenBank/DDBJ databases">
        <authorList>
            <person name="Varghese N."/>
            <person name="Submissions S."/>
        </authorList>
    </citation>
    <scope>NUCLEOTIDE SEQUENCE [LARGE SCALE GENOMIC DNA]</scope>
    <source>
        <strain evidence="1 3">GMCC 1.11211</strain>
    </source>
</reference>
<protein>
    <recommendedName>
        <fullName evidence="5">Metalloprotease</fullName>
    </recommendedName>
</protein>
<dbReference type="EMBL" id="FOPW01000008">
    <property type="protein sequence ID" value="SFH57381.1"/>
    <property type="molecule type" value="Genomic_DNA"/>
</dbReference>
<dbReference type="AlphaFoldDB" id="A0A1I3B6P7"/>
<name>A0A1I3B6P7_9MICO</name>
<evidence type="ECO:0000313" key="4">
    <source>
        <dbReference type="Proteomes" id="UP000297963"/>
    </source>
</evidence>
<organism evidence="2 4">
    <name type="scientific">Cryobacterium levicorallinum</name>
    <dbReference type="NCBI Taxonomy" id="995038"/>
    <lineage>
        <taxon>Bacteria</taxon>
        <taxon>Bacillati</taxon>
        <taxon>Actinomycetota</taxon>
        <taxon>Actinomycetes</taxon>
        <taxon>Micrococcales</taxon>
        <taxon>Microbacteriaceae</taxon>
        <taxon>Cryobacterium</taxon>
    </lineage>
</organism>
<accession>A0A1I3B6P7</accession>
<comment type="caution">
    <text evidence="2">The sequence shown here is derived from an EMBL/GenBank/DDBJ whole genome shotgun (WGS) entry which is preliminary data.</text>
</comment>
<keyword evidence="3" id="KW-1185">Reference proteome</keyword>
<dbReference type="Pfam" id="PF20242">
    <property type="entry name" value="Emfourin"/>
    <property type="match status" value="1"/>
</dbReference>
<evidence type="ECO:0000313" key="1">
    <source>
        <dbReference type="EMBL" id="SFH57381.1"/>
    </source>
</evidence>